<dbReference type="EMBL" id="JANZQH010000018">
    <property type="protein sequence ID" value="MCT2410052.1"/>
    <property type="molecule type" value="Genomic_DNA"/>
</dbReference>
<accession>A0ABT2IMZ9</accession>
<reference evidence="2" key="1">
    <citation type="submission" date="2022-08" db="EMBL/GenBank/DDBJ databases">
        <title>Chryseobacterium antibioticum,isolated from the rhizosphere soil of Pyrola in Tibet.</title>
        <authorList>
            <person name="Kan Y."/>
        </authorList>
    </citation>
    <scope>NUCLEOTIDE SEQUENCE</scope>
    <source>
        <strain evidence="2">Pc2-12</strain>
    </source>
</reference>
<sequence length="73" mass="8765">MKHYGKYLPWAGSPVKYKSDDIERLLVKEERLKNDLLKLQSEIKIAEIDFEKMIKEDWTEDEIKEAKEKARIL</sequence>
<feature type="coiled-coil region" evidence="1">
    <location>
        <begin position="22"/>
        <end position="56"/>
    </location>
</feature>
<keyword evidence="1" id="KW-0175">Coiled coil</keyword>
<protein>
    <submittedName>
        <fullName evidence="2">Uncharacterized protein</fullName>
    </submittedName>
</protein>
<name>A0ABT2IMZ9_9FLAO</name>
<evidence type="ECO:0000256" key="1">
    <source>
        <dbReference type="SAM" id="Coils"/>
    </source>
</evidence>
<evidence type="ECO:0000313" key="2">
    <source>
        <dbReference type="EMBL" id="MCT2410052.1"/>
    </source>
</evidence>
<gene>
    <name evidence="2" type="ORF">NZD88_21050</name>
</gene>
<organism evidence="2 3">
    <name type="scientific">Chryseobacterium pyrolae</name>
    <dbReference type="NCBI Taxonomy" id="2987481"/>
    <lineage>
        <taxon>Bacteria</taxon>
        <taxon>Pseudomonadati</taxon>
        <taxon>Bacteroidota</taxon>
        <taxon>Flavobacteriia</taxon>
        <taxon>Flavobacteriales</taxon>
        <taxon>Weeksellaceae</taxon>
        <taxon>Chryseobacterium group</taxon>
        <taxon>Chryseobacterium</taxon>
    </lineage>
</organism>
<evidence type="ECO:0000313" key="3">
    <source>
        <dbReference type="Proteomes" id="UP001142057"/>
    </source>
</evidence>
<comment type="caution">
    <text evidence="2">The sequence shown here is derived from an EMBL/GenBank/DDBJ whole genome shotgun (WGS) entry which is preliminary data.</text>
</comment>
<dbReference type="RefSeq" id="WP_259831777.1">
    <property type="nucleotide sequence ID" value="NZ_JANZQH010000018.1"/>
</dbReference>
<proteinExistence type="predicted"/>
<keyword evidence="3" id="KW-1185">Reference proteome</keyword>
<dbReference type="Proteomes" id="UP001142057">
    <property type="component" value="Unassembled WGS sequence"/>
</dbReference>